<dbReference type="InterPro" id="IPR043454">
    <property type="entry name" value="NPH3/RPT2-like"/>
</dbReference>
<dbReference type="Proteomes" id="UP000813463">
    <property type="component" value="Chromosome 4"/>
</dbReference>
<dbReference type="OrthoDB" id="624345at2759"/>
<evidence type="ECO:0000313" key="9">
    <source>
        <dbReference type="RefSeq" id="XP_021847200.1"/>
    </source>
</evidence>
<dbReference type="SMART" id="SM00225">
    <property type="entry name" value="BTB"/>
    <property type="match status" value="1"/>
</dbReference>
<keyword evidence="4" id="KW-0175">Coiled coil</keyword>
<feature type="compositionally biased region" description="Low complexity" evidence="5">
    <location>
        <begin position="457"/>
        <end position="467"/>
    </location>
</feature>
<dbReference type="SUPFAM" id="SSF54695">
    <property type="entry name" value="POZ domain"/>
    <property type="match status" value="1"/>
</dbReference>
<reference evidence="8" key="1">
    <citation type="journal article" date="2021" name="Nat. Commun.">
        <title>Genomic analyses provide insights into spinach domestication and the genetic basis of agronomic traits.</title>
        <authorList>
            <person name="Cai X."/>
            <person name="Sun X."/>
            <person name="Xu C."/>
            <person name="Sun H."/>
            <person name="Wang X."/>
            <person name="Ge C."/>
            <person name="Zhang Z."/>
            <person name="Wang Q."/>
            <person name="Fei Z."/>
            <person name="Jiao C."/>
            <person name="Wang Q."/>
        </authorList>
    </citation>
    <scope>NUCLEOTIDE SEQUENCE [LARGE SCALE GENOMIC DNA]</scope>
    <source>
        <strain evidence="8">cv. Varoflay</strain>
    </source>
</reference>
<evidence type="ECO:0000313" key="8">
    <source>
        <dbReference type="Proteomes" id="UP000813463"/>
    </source>
</evidence>
<evidence type="ECO:0000256" key="3">
    <source>
        <dbReference type="PROSITE-ProRule" id="PRU00982"/>
    </source>
</evidence>
<evidence type="ECO:0000259" key="6">
    <source>
        <dbReference type="PROSITE" id="PS50097"/>
    </source>
</evidence>
<proteinExistence type="inferred from homology"/>
<dbReference type="AlphaFoldDB" id="A0A9R0JUN8"/>
<accession>A0A9R0JUN8</accession>
<reference evidence="9" key="2">
    <citation type="submission" date="2025-08" db="UniProtKB">
        <authorList>
            <consortium name="RefSeq"/>
        </authorList>
    </citation>
    <scope>IDENTIFICATION</scope>
    <source>
        <tissue evidence="9">Leaf</tissue>
    </source>
</reference>
<comment type="pathway">
    <text evidence="1">Protein modification; protein ubiquitination.</text>
</comment>
<sequence length="542" mass="60714">MDVCCDVEVDVNGEGIFMVDKKVLSSFSGRLRQLFGKSVSNGSNLKVIFHDFPGGAEIFELVARFCYNNGSIEISPTTLSFLHSAAYFMEMRKSASGTENLIEQTEKSLEEISYWTWADLLLALKQNQELAVDMINTCGVVQKCLDTLVGRLALTAETSPCLSTCSPESFGFRISCDSRSTESFKTSCCRSNWWFEDLLVLNQNLVQLAIKSMVSQKFDHVTISRFLFHYQKSKFISAQIDDKCRIIEMVVNSLCSLDHLSISYKNLMGILRISLSLNTSKCSRSRLEGIIGLRMDEATLDNILIPSPQGVNYLYDVNLVLRFLKSFLSGGRLSKVSNDRITRVGHLLDSYLAEVAPDPCLRSSKFIALATALPDSSRDSYDEMYHAMDMYLEVHTDLTEEETFNICSALNYEKLSPEACVHLSKNIKFPSSSTVQALLSQQTKLKSLLLDANYPNSGSSSPSTTTGAKNQKEESSQQLVLYAGKFRVMTENNNIKAHLQGMQCRVTELEKVCQKMQNQVAKMLRSKSPSHMNPKSLPRFCS</sequence>
<dbReference type="RefSeq" id="XP_021847200.1">
    <property type="nucleotide sequence ID" value="XM_021991508.2"/>
</dbReference>
<organism evidence="8 9">
    <name type="scientific">Spinacia oleracea</name>
    <name type="common">Spinach</name>
    <dbReference type="NCBI Taxonomy" id="3562"/>
    <lineage>
        <taxon>Eukaryota</taxon>
        <taxon>Viridiplantae</taxon>
        <taxon>Streptophyta</taxon>
        <taxon>Embryophyta</taxon>
        <taxon>Tracheophyta</taxon>
        <taxon>Spermatophyta</taxon>
        <taxon>Magnoliopsida</taxon>
        <taxon>eudicotyledons</taxon>
        <taxon>Gunneridae</taxon>
        <taxon>Pentapetalae</taxon>
        <taxon>Caryophyllales</taxon>
        <taxon>Chenopodiaceae</taxon>
        <taxon>Chenopodioideae</taxon>
        <taxon>Anserineae</taxon>
        <taxon>Spinacia</taxon>
    </lineage>
</organism>
<gene>
    <name evidence="9" type="primary">LOC110786925</name>
</gene>
<comment type="similarity">
    <text evidence="3">Belongs to the NPH3 family.</text>
</comment>
<dbReference type="KEGG" id="soe:110786925"/>
<dbReference type="GeneID" id="110786925"/>
<name>A0A9R0JUN8_SPIOL</name>
<evidence type="ECO:0000259" key="7">
    <source>
        <dbReference type="PROSITE" id="PS51649"/>
    </source>
</evidence>
<dbReference type="Pfam" id="PF03000">
    <property type="entry name" value="NPH3"/>
    <property type="match status" value="1"/>
</dbReference>
<dbReference type="PROSITE" id="PS50097">
    <property type="entry name" value="BTB"/>
    <property type="match status" value="1"/>
</dbReference>
<dbReference type="PANTHER" id="PTHR32370">
    <property type="entry name" value="OS12G0117600 PROTEIN"/>
    <property type="match status" value="1"/>
</dbReference>
<evidence type="ECO:0000256" key="2">
    <source>
        <dbReference type="ARBA" id="ARBA00022786"/>
    </source>
</evidence>
<dbReference type="InterPro" id="IPR000210">
    <property type="entry name" value="BTB/POZ_dom"/>
</dbReference>
<keyword evidence="2" id="KW-0833">Ubl conjugation pathway</keyword>
<keyword evidence="8" id="KW-1185">Reference proteome</keyword>
<evidence type="ECO:0000256" key="1">
    <source>
        <dbReference type="ARBA" id="ARBA00004906"/>
    </source>
</evidence>
<dbReference type="PROSITE" id="PS51649">
    <property type="entry name" value="NPH3"/>
    <property type="match status" value="1"/>
</dbReference>
<evidence type="ECO:0000256" key="4">
    <source>
        <dbReference type="SAM" id="Coils"/>
    </source>
</evidence>
<feature type="domain" description="BTB" evidence="6">
    <location>
        <begin position="5"/>
        <end position="69"/>
    </location>
</feature>
<dbReference type="Gene3D" id="3.30.710.10">
    <property type="entry name" value="Potassium Channel Kv1.1, Chain A"/>
    <property type="match status" value="1"/>
</dbReference>
<feature type="coiled-coil region" evidence="4">
    <location>
        <begin position="499"/>
        <end position="526"/>
    </location>
</feature>
<feature type="domain" description="NPH3" evidence="7">
    <location>
        <begin position="192"/>
        <end position="444"/>
    </location>
</feature>
<dbReference type="InterPro" id="IPR011333">
    <property type="entry name" value="SKP1/BTB/POZ_sf"/>
</dbReference>
<protein>
    <submittedName>
        <fullName evidence="9">BTB/POZ domain-containing protein At3g22104</fullName>
    </submittedName>
</protein>
<feature type="region of interest" description="Disordered" evidence="5">
    <location>
        <begin position="452"/>
        <end position="475"/>
    </location>
</feature>
<dbReference type="Pfam" id="PF00651">
    <property type="entry name" value="BTB"/>
    <property type="match status" value="1"/>
</dbReference>
<dbReference type="InterPro" id="IPR027356">
    <property type="entry name" value="NPH3_dom"/>
</dbReference>
<evidence type="ECO:0000256" key="5">
    <source>
        <dbReference type="SAM" id="MobiDB-lite"/>
    </source>
</evidence>